<dbReference type="Gene3D" id="1.10.418.20">
    <property type="match status" value="1"/>
</dbReference>
<dbReference type="EMBL" id="VUJU01015421">
    <property type="protein sequence ID" value="KAF0694038.1"/>
    <property type="molecule type" value="Genomic_DNA"/>
</dbReference>
<accession>A0A6G0VKU8</accession>
<dbReference type="GO" id="GO:0008234">
    <property type="term" value="F:cysteine-type peptidase activity"/>
    <property type="evidence" value="ECO:0007669"/>
    <property type="project" value="InterPro"/>
</dbReference>
<comment type="similarity">
    <text evidence="1">Belongs to the peptidase C48 family.</text>
</comment>
<evidence type="ECO:0000313" key="5">
    <source>
        <dbReference type="EMBL" id="KAF0694038.1"/>
    </source>
</evidence>
<evidence type="ECO:0000256" key="3">
    <source>
        <dbReference type="ARBA" id="ARBA00022801"/>
    </source>
</evidence>
<dbReference type="SUPFAM" id="SSF54001">
    <property type="entry name" value="Cysteine proteinases"/>
    <property type="match status" value="1"/>
</dbReference>
<comment type="caution">
    <text evidence="5">The sequence shown here is derived from an EMBL/GenBank/DDBJ whole genome shotgun (WGS) entry which is preliminary data.</text>
</comment>
<dbReference type="InterPro" id="IPR038765">
    <property type="entry name" value="Papain-like_cys_pep_sf"/>
</dbReference>
<dbReference type="Proteomes" id="UP000478052">
    <property type="component" value="Unassembled WGS sequence"/>
</dbReference>
<sequence length="363" mass="42100">NRKLGKIEKQHKHLQPTKYRPFTKLSLKNPKSSTTTAHENNLSPKVVDDIESVVFLECDNVAIFTADDPINNDVVVNDLSKPLSKNCLMKSVSTPGTHKSPFRQLAQSIDLYQNMLPKDLTYYKRIKMPKNKDYLVGIYNYIPRDQNCEIMTELYISDFDTLSGDNWLCNFVIDICLLSYAHKMNLKNTHILSCNSVTQLMGKSEIGEEHDKTTFNHNSMVIMPWLKSNVTYGNDDQQCPSLTPIVCPLENIPIQKDTFNCGVYVIYYAFTIMDRSNFSLDFNPNIHREYLKTYLLENSEDMTNICLNCNWHSDKHRCQQDDEYVEWVSCSLCCRWIAINCIPKENRIVNYAINDFFCLLCQN</sequence>
<organism evidence="5 6">
    <name type="scientific">Aphis craccivora</name>
    <name type="common">Cowpea aphid</name>
    <dbReference type="NCBI Taxonomy" id="307492"/>
    <lineage>
        <taxon>Eukaryota</taxon>
        <taxon>Metazoa</taxon>
        <taxon>Ecdysozoa</taxon>
        <taxon>Arthropoda</taxon>
        <taxon>Hexapoda</taxon>
        <taxon>Insecta</taxon>
        <taxon>Pterygota</taxon>
        <taxon>Neoptera</taxon>
        <taxon>Paraneoptera</taxon>
        <taxon>Hemiptera</taxon>
        <taxon>Sternorrhyncha</taxon>
        <taxon>Aphidomorpha</taxon>
        <taxon>Aphidoidea</taxon>
        <taxon>Aphididae</taxon>
        <taxon>Aphidini</taxon>
        <taxon>Aphis</taxon>
        <taxon>Aphis</taxon>
    </lineage>
</organism>
<keyword evidence="2 5" id="KW-0645">Protease</keyword>
<keyword evidence="6" id="KW-1185">Reference proteome</keyword>
<evidence type="ECO:0000256" key="1">
    <source>
        <dbReference type="ARBA" id="ARBA00005234"/>
    </source>
</evidence>
<keyword evidence="3" id="KW-0378">Hydrolase</keyword>
<gene>
    <name evidence="5" type="ORF">FWK35_00037642</name>
</gene>
<dbReference type="AlphaFoldDB" id="A0A6G0VKU8"/>
<evidence type="ECO:0000259" key="4">
    <source>
        <dbReference type="Pfam" id="PF02902"/>
    </source>
</evidence>
<evidence type="ECO:0000313" key="6">
    <source>
        <dbReference type="Proteomes" id="UP000478052"/>
    </source>
</evidence>
<proteinExistence type="inferred from homology"/>
<dbReference type="Pfam" id="PF02902">
    <property type="entry name" value="Peptidase_C48"/>
    <property type="match status" value="1"/>
</dbReference>
<dbReference type="InterPro" id="IPR003653">
    <property type="entry name" value="Peptidase_C48_C"/>
</dbReference>
<dbReference type="GO" id="GO:0006508">
    <property type="term" value="P:proteolysis"/>
    <property type="evidence" value="ECO:0007669"/>
    <property type="project" value="UniProtKB-KW"/>
</dbReference>
<protein>
    <submittedName>
        <fullName evidence="5">ULP PROTEASE domain-containing protein</fullName>
    </submittedName>
</protein>
<feature type="non-terminal residue" evidence="5">
    <location>
        <position position="1"/>
    </location>
</feature>
<feature type="domain" description="Ubiquitin-like protease family profile" evidence="4">
    <location>
        <begin position="213"/>
        <end position="281"/>
    </location>
</feature>
<name>A0A6G0VKU8_APHCR</name>
<reference evidence="5 6" key="1">
    <citation type="submission" date="2019-08" db="EMBL/GenBank/DDBJ databases">
        <title>Whole genome of Aphis craccivora.</title>
        <authorList>
            <person name="Voronova N.V."/>
            <person name="Shulinski R.S."/>
            <person name="Bandarenka Y.V."/>
            <person name="Zhorov D.G."/>
            <person name="Warner D."/>
        </authorList>
    </citation>
    <scope>NUCLEOTIDE SEQUENCE [LARGE SCALE GENOMIC DNA]</scope>
    <source>
        <strain evidence="5">180601</strain>
        <tissue evidence="5">Whole Body</tissue>
    </source>
</reference>
<dbReference type="OrthoDB" id="6594682at2759"/>
<feature type="non-terminal residue" evidence="5">
    <location>
        <position position="363"/>
    </location>
</feature>
<evidence type="ECO:0000256" key="2">
    <source>
        <dbReference type="ARBA" id="ARBA00022670"/>
    </source>
</evidence>